<gene>
    <name evidence="1" type="ORF">MM415B02218_0006</name>
</gene>
<reference evidence="1" key="1">
    <citation type="submission" date="2020-03" db="EMBL/GenBank/DDBJ databases">
        <title>The deep terrestrial virosphere.</title>
        <authorList>
            <person name="Holmfeldt K."/>
            <person name="Nilsson E."/>
            <person name="Simone D."/>
            <person name="Lopez-Fernandez M."/>
            <person name="Wu X."/>
            <person name="de Brujin I."/>
            <person name="Lundin D."/>
            <person name="Andersson A."/>
            <person name="Bertilsson S."/>
            <person name="Dopson M."/>
        </authorList>
    </citation>
    <scope>NUCLEOTIDE SEQUENCE</scope>
    <source>
        <strain evidence="1">MM415B02218</strain>
    </source>
</reference>
<dbReference type="EMBL" id="MT142576">
    <property type="protein sequence ID" value="QJA85464.1"/>
    <property type="molecule type" value="Genomic_DNA"/>
</dbReference>
<accession>A0A6M3KVK3</accession>
<sequence length="141" mass="15610">MEFQKMKYDIMRCRWTGGKDLDVADTSCTYPLHDLAQTNYLIEIRGRVITAFAGITGPVTIKVGVPTVPDIFLKAQNLATVYPFITHNIVDSEDWCAGRSNALWNMSDAIVTFTSDSGNLEDLTAGEVELIIVRLIPDPDA</sequence>
<protein>
    <submittedName>
        <fullName evidence="1">Uncharacterized protein</fullName>
    </submittedName>
</protein>
<organism evidence="1">
    <name type="scientific">viral metagenome</name>
    <dbReference type="NCBI Taxonomy" id="1070528"/>
    <lineage>
        <taxon>unclassified sequences</taxon>
        <taxon>metagenomes</taxon>
        <taxon>organismal metagenomes</taxon>
    </lineage>
</organism>
<proteinExistence type="predicted"/>
<dbReference type="AlphaFoldDB" id="A0A6M3KVK3"/>
<evidence type="ECO:0000313" key="1">
    <source>
        <dbReference type="EMBL" id="QJA85464.1"/>
    </source>
</evidence>
<name>A0A6M3KVK3_9ZZZZ</name>